<evidence type="ECO:0000313" key="7">
    <source>
        <dbReference type="Proteomes" id="UP000292445"/>
    </source>
</evidence>
<dbReference type="InterPro" id="IPR036388">
    <property type="entry name" value="WH-like_DNA-bd_sf"/>
</dbReference>
<proteinExistence type="inferred from homology"/>
<evidence type="ECO:0000256" key="2">
    <source>
        <dbReference type="ARBA" id="ARBA00023015"/>
    </source>
</evidence>
<dbReference type="InterPro" id="IPR050950">
    <property type="entry name" value="HTH-type_LysR_regulators"/>
</dbReference>
<dbReference type="PANTHER" id="PTHR30419:SF8">
    <property type="entry name" value="NITROGEN ASSIMILATION TRANSCRIPTIONAL ACTIVATOR-RELATED"/>
    <property type="match status" value="1"/>
</dbReference>
<dbReference type="InterPro" id="IPR000847">
    <property type="entry name" value="LysR_HTH_N"/>
</dbReference>
<dbReference type="GO" id="GO:0003677">
    <property type="term" value="F:DNA binding"/>
    <property type="evidence" value="ECO:0007669"/>
    <property type="project" value="UniProtKB-KW"/>
</dbReference>
<dbReference type="PRINTS" id="PR00039">
    <property type="entry name" value="HTHLYSR"/>
</dbReference>
<dbReference type="SUPFAM" id="SSF46785">
    <property type="entry name" value="Winged helix' DNA-binding domain"/>
    <property type="match status" value="1"/>
</dbReference>
<dbReference type="GO" id="GO:0005829">
    <property type="term" value="C:cytosol"/>
    <property type="evidence" value="ECO:0007669"/>
    <property type="project" value="TreeGrafter"/>
</dbReference>
<comment type="similarity">
    <text evidence="1">Belongs to the LysR transcriptional regulatory family.</text>
</comment>
<dbReference type="Pfam" id="PF00126">
    <property type="entry name" value="HTH_1"/>
    <property type="match status" value="1"/>
</dbReference>
<evidence type="ECO:0000256" key="3">
    <source>
        <dbReference type="ARBA" id="ARBA00023125"/>
    </source>
</evidence>
<organism evidence="6 7">
    <name type="scientific">Pigmentiphaga kullae</name>
    <dbReference type="NCBI Taxonomy" id="151784"/>
    <lineage>
        <taxon>Bacteria</taxon>
        <taxon>Pseudomonadati</taxon>
        <taxon>Pseudomonadota</taxon>
        <taxon>Betaproteobacteria</taxon>
        <taxon>Burkholderiales</taxon>
        <taxon>Alcaligenaceae</taxon>
        <taxon>Pigmentiphaga</taxon>
    </lineage>
</organism>
<dbReference type="InterPro" id="IPR036390">
    <property type="entry name" value="WH_DNA-bd_sf"/>
</dbReference>
<dbReference type="InterPro" id="IPR005119">
    <property type="entry name" value="LysR_subst-bd"/>
</dbReference>
<gene>
    <name evidence="6" type="ORF">EV675_5121</name>
</gene>
<evidence type="ECO:0000256" key="4">
    <source>
        <dbReference type="ARBA" id="ARBA00023163"/>
    </source>
</evidence>
<evidence type="ECO:0000313" key="6">
    <source>
        <dbReference type="EMBL" id="RZS78472.1"/>
    </source>
</evidence>
<protein>
    <submittedName>
        <fullName evidence="6">LysR family transcriptional regulator</fullName>
    </submittedName>
</protein>
<dbReference type="SUPFAM" id="SSF53850">
    <property type="entry name" value="Periplasmic binding protein-like II"/>
    <property type="match status" value="1"/>
</dbReference>
<keyword evidence="4" id="KW-0804">Transcription</keyword>
<evidence type="ECO:0000259" key="5">
    <source>
        <dbReference type="PROSITE" id="PS50931"/>
    </source>
</evidence>
<dbReference type="PROSITE" id="PS50931">
    <property type="entry name" value="HTH_LYSR"/>
    <property type="match status" value="1"/>
</dbReference>
<accession>A0A4Q7N8M4</accession>
<dbReference type="GO" id="GO:0003700">
    <property type="term" value="F:DNA-binding transcription factor activity"/>
    <property type="evidence" value="ECO:0007669"/>
    <property type="project" value="InterPro"/>
</dbReference>
<sequence length="335" mass="36678">MGDNRGGMSPAAAMSNFRLTPNALGHKLKLHQLQIFERVLERRSLSRAANELNLTQPSVTKAIYELEKFVGAPLFERSNRGVAPTELAHLLGRRVKTLMAELRYMTDELNAALTGESGHVIVGTLIAASAKLLPEAISMLMQEHPGIRVTVSEGPSSQLFPALATGDLDIVVGRLPERDIALGYAYPLTHHTLYEEKLHAVVGAHHPLARAENLELGQLMELPWILPSAESPLRSAVEQTFHRTGLGIPPRHIESLSLLTNLGILLRGEAIALMPQDAAAQFLDHGLLKLLPLAEFGLFGRVGYSVRANRQLTPASQHLIEYLHRICDTRRAAAS</sequence>
<evidence type="ECO:0000256" key="1">
    <source>
        <dbReference type="ARBA" id="ARBA00009437"/>
    </source>
</evidence>
<feature type="domain" description="HTH lysR-type" evidence="5">
    <location>
        <begin position="28"/>
        <end position="85"/>
    </location>
</feature>
<dbReference type="PANTHER" id="PTHR30419">
    <property type="entry name" value="HTH-TYPE TRANSCRIPTIONAL REGULATOR YBHD"/>
    <property type="match status" value="1"/>
</dbReference>
<dbReference type="Pfam" id="PF03466">
    <property type="entry name" value="LysR_substrate"/>
    <property type="match status" value="1"/>
</dbReference>
<name>A0A4Q7N8M4_9BURK</name>
<dbReference type="Gene3D" id="1.10.10.10">
    <property type="entry name" value="Winged helix-like DNA-binding domain superfamily/Winged helix DNA-binding domain"/>
    <property type="match status" value="1"/>
</dbReference>
<reference evidence="6 7" key="1">
    <citation type="submission" date="2019-02" db="EMBL/GenBank/DDBJ databases">
        <title>Genomic Encyclopedia of Type Strains, Phase IV (KMG-IV): sequencing the most valuable type-strain genomes for metagenomic binning, comparative biology and taxonomic classification.</title>
        <authorList>
            <person name="Goeker M."/>
        </authorList>
    </citation>
    <scope>NUCLEOTIDE SEQUENCE [LARGE SCALE GENOMIC DNA]</scope>
    <source>
        <strain evidence="6 7">K24</strain>
    </source>
</reference>
<comment type="caution">
    <text evidence="6">The sequence shown here is derived from an EMBL/GenBank/DDBJ whole genome shotgun (WGS) entry which is preliminary data.</text>
</comment>
<keyword evidence="2" id="KW-0805">Transcription regulation</keyword>
<dbReference type="EMBL" id="SGXC01000003">
    <property type="protein sequence ID" value="RZS78472.1"/>
    <property type="molecule type" value="Genomic_DNA"/>
</dbReference>
<dbReference type="Proteomes" id="UP000292445">
    <property type="component" value="Unassembled WGS sequence"/>
</dbReference>
<dbReference type="Gene3D" id="3.40.190.290">
    <property type="match status" value="1"/>
</dbReference>
<keyword evidence="7" id="KW-1185">Reference proteome</keyword>
<dbReference type="AlphaFoldDB" id="A0A4Q7N8M4"/>
<keyword evidence="3" id="KW-0238">DNA-binding</keyword>